<dbReference type="InterPro" id="IPR040198">
    <property type="entry name" value="Fido_containing"/>
</dbReference>
<proteinExistence type="predicted"/>
<dbReference type="Gene3D" id="1.10.3290.10">
    <property type="entry name" value="Fido-like domain"/>
    <property type="match status" value="1"/>
</dbReference>
<evidence type="ECO:0000313" key="3">
    <source>
        <dbReference type="Proteomes" id="UP000653231"/>
    </source>
</evidence>
<gene>
    <name evidence="2" type="ORF">IEQ31_35470</name>
</gene>
<sequence>MQTELILHHWRLGQTIAERMCAGILRLSGFVDVEPQAPLGGPDGRKDIIVRRDDRKYVAAVHFPPTPSSMADITKKDTNDLQGVKENSADGFIFMVNQHLTVSQRATLLGLGNEKIDQIFNLERLRAVLDESRGYGLRLEYLRIPMSPEEQVAFFNTRQQDTIQRILKNELQADENASRLPATARLDVSLLQMLHSAMFHNLVPYNETGSETAWLRIHGGRIRATEVYVLSGDGAVVHMGTAPGAILDELDKLFNEWQRAYADAVAADREQILRTLAWFHHRLVSIMPFSDGNGRLARLIINQAARELCHQGVDADLIVDLPAYYKSLRAADDGDLSALIELLRAALV</sequence>
<name>A0ABR8LHX2_9ACTN</name>
<dbReference type="PROSITE" id="PS51459">
    <property type="entry name" value="FIDO"/>
    <property type="match status" value="1"/>
</dbReference>
<comment type="caution">
    <text evidence="2">The sequence shown here is derived from an EMBL/GenBank/DDBJ whole genome shotgun (WGS) entry which is preliminary data.</text>
</comment>
<feature type="domain" description="Fido" evidence="1">
    <location>
        <begin position="186"/>
        <end position="345"/>
    </location>
</feature>
<dbReference type="Proteomes" id="UP000653231">
    <property type="component" value="Unassembled WGS sequence"/>
</dbReference>
<dbReference type="EMBL" id="JACXRZ010000051">
    <property type="protein sequence ID" value="MBD3148441.1"/>
    <property type="molecule type" value="Genomic_DNA"/>
</dbReference>
<dbReference type="RefSeq" id="WP_191055533.1">
    <property type="nucleotide sequence ID" value="NZ_JACXRZ010000051.1"/>
</dbReference>
<evidence type="ECO:0000313" key="2">
    <source>
        <dbReference type="EMBL" id="MBD3148441.1"/>
    </source>
</evidence>
<dbReference type="PANTHER" id="PTHR13504">
    <property type="entry name" value="FIDO DOMAIN-CONTAINING PROTEIN DDB_G0283145"/>
    <property type="match status" value="1"/>
</dbReference>
<reference evidence="2 3" key="1">
    <citation type="submission" date="2020-09" db="EMBL/GenBank/DDBJ databases">
        <title>Actinomycete isolated from the Camponotus japonicus Mayr.</title>
        <authorList>
            <person name="Gong X."/>
        </authorList>
    </citation>
    <scope>NUCLEOTIDE SEQUENCE [LARGE SCALE GENOMIC DNA]</scope>
    <source>
        <strain evidence="2 3">2C-HV3</strain>
    </source>
</reference>
<evidence type="ECO:0000259" key="1">
    <source>
        <dbReference type="PROSITE" id="PS51459"/>
    </source>
</evidence>
<dbReference type="PANTHER" id="PTHR13504:SF38">
    <property type="entry name" value="FIDO DOMAIN-CONTAINING PROTEIN"/>
    <property type="match status" value="1"/>
</dbReference>
<accession>A0ABR8LHX2</accession>
<dbReference type="SUPFAM" id="SSF140931">
    <property type="entry name" value="Fic-like"/>
    <property type="match status" value="1"/>
</dbReference>
<keyword evidence="3" id="KW-1185">Reference proteome</keyword>
<dbReference type="Pfam" id="PF02661">
    <property type="entry name" value="Fic"/>
    <property type="match status" value="1"/>
</dbReference>
<dbReference type="InterPro" id="IPR003812">
    <property type="entry name" value="Fido"/>
</dbReference>
<organism evidence="2 3">
    <name type="scientific">Microbispora bryophytorum subsp. camponoti</name>
    <dbReference type="NCBI Taxonomy" id="1677852"/>
    <lineage>
        <taxon>Bacteria</taxon>
        <taxon>Bacillati</taxon>
        <taxon>Actinomycetota</taxon>
        <taxon>Actinomycetes</taxon>
        <taxon>Streptosporangiales</taxon>
        <taxon>Streptosporangiaceae</taxon>
        <taxon>Microbispora</taxon>
    </lineage>
</organism>
<dbReference type="InterPro" id="IPR036597">
    <property type="entry name" value="Fido-like_dom_sf"/>
</dbReference>
<protein>
    <submittedName>
        <fullName evidence="2">Fic family protein</fullName>
    </submittedName>
</protein>